<dbReference type="STRING" id="632955.GCA_000829675_03490"/>
<dbReference type="CDD" id="cd04301">
    <property type="entry name" value="NAT_SF"/>
    <property type="match status" value="1"/>
</dbReference>
<keyword evidence="1" id="KW-0808">Transferase</keyword>
<evidence type="ECO:0000313" key="4">
    <source>
        <dbReference type="EMBL" id="EPF74282.1"/>
    </source>
</evidence>
<keyword evidence="2" id="KW-0012">Acyltransferase</keyword>
<accession>S3N3F2</accession>
<dbReference type="eggNOG" id="COG0456">
    <property type="taxonomic scope" value="Bacteria"/>
</dbReference>
<dbReference type="GO" id="GO:0016747">
    <property type="term" value="F:acyltransferase activity, transferring groups other than amino-acyl groups"/>
    <property type="evidence" value="ECO:0007669"/>
    <property type="project" value="InterPro"/>
</dbReference>
<dbReference type="PROSITE" id="PS51186">
    <property type="entry name" value="GNAT"/>
    <property type="match status" value="1"/>
</dbReference>
<protein>
    <recommendedName>
        <fullName evidence="3">N-acetyltransferase domain-containing protein</fullName>
    </recommendedName>
</protein>
<feature type="domain" description="N-acetyltransferase" evidence="3">
    <location>
        <begin position="1"/>
        <end position="152"/>
    </location>
</feature>
<name>S3N3F2_9GAMM</name>
<dbReference type="AlphaFoldDB" id="S3N3F2"/>
<comment type="caution">
    <text evidence="4">The sequence shown here is derived from an EMBL/GenBank/DDBJ whole genome shotgun (WGS) entry which is preliminary data.</text>
</comment>
<organism evidence="4 5">
    <name type="scientific">Acinetobacter rudis CIP 110305</name>
    <dbReference type="NCBI Taxonomy" id="421052"/>
    <lineage>
        <taxon>Bacteria</taxon>
        <taxon>Pseudomonadati</taxon>
        <taxon>Pseudomonadota</taxon>
        <taxon>Gammaproteobacteria</taxon>
        <taxon>Moraxellales</taxon>
        <taxon>Moraxellaceae</taxon>
        <taxon>Acinetobacter</taxon>
    </lineage>
</organism>
<evidence type="ECO:0000313" key="5">
    <source>
        <dbReference type="Proteomes" id="UP000014568"/>
    </source>
</evidence>
<dbReference type="HOGENOM" id="CLU_013985_34_9_6"/>
<evidence type="ECO:0000259" key="3">
    <source>
        <dbReference type="PROSITE" id="PS51186"/>
    </source>
</evidence>
<reference evidence="4 5" key="1">
    <citation type="submission" date="2013-06" db="EMBL/GenBank/DDBJ databases">
        <title>The Genome Sequence of Acinetobacter rudis CIP 110305.</title>
        <authorList>
            <consortium name="The Broad Institute Genome Sequencing Platform"/>
            <consortium name="The Broad Institute Genome Sequencing Center for Infectious Disease"/>
            <person name="Cerqueira G."/>
            <person name="Feldgarden M."/>
            <person name="Courvalin P."/>
            <person name="Perichon B."/>
            <person name="Grillot-Courvalin C."/>
            <person name="Clermont D."/>
            <person name="Rocha E."/>
            <person name="Yoon E.-J."/>
            <person name="Nemec A."/>
            <person name="Young S.K."/>
            <person name="Zeng Q."/>
            <person name="Gargeya S."/>
            <person name="Fitzgerald M."/>
            <person name="Abouelleil A."/>
            <person name="Alvarado L."/>
            <person name="Berlin A.M."/>
            <person name="Chapman S.B."/>
            <person name="Dewar J."/>
            <person name="Goldberg J."/>
            <person name="Griggs A."/>
            <person name="Gujja S."/>
            <person name="Hansen M."/>
            <person name="Howarth C."/>
            <person name="Imamovic A."/>
            <person name="Larimer J."/>
            <person name="McCowan C."/>
            <person name="Murphy C."/>
            <person name="Pearson M."/>
            <person name="Priest M."/>
            <person name="Roberts A."/>
            <person name="Saif S."/>
            <person name="Shea T."/>
            <person name="Sykes S."/>
            <person name="Wortman J."/>
            <person name="Nusbaum C."/>
            <person name="Birren B."/>
        </authorList>
    </citation>
    <scope>NUCLEOTIDE SEQUENCE [LARGE SCALE GENOMIC DNA]</scope>
    <source>
        <strain evidence="4 5">CIP 110305</strain>
    </source>
</reference>
<dbReference type="InterPro" id="IPR000182">
    <property type="entry name" value="GNAT_dom"/>
</dbReference>
<dbReference type="SUPFAM" id="SSF55729">
    <property type="entry name" value="Acyl-CoA N-acyltransferases (Nat)"/>
    <property type="match status" value="1"/>
</dbReference>
<keyword evidence="5" id="KW-1185">Reference proteome</keyword>
<dbReference type="PANTHER" id="PTHR43877">
    <property type="entry name" value="AMINOALKYLPHOSPHONATE N-ACETYLTRANSFERASE-RELATED-RELATED"/>
    <property type="match status" value="1"/>
</dbReference>
<dbReference type="Pfam" id="PF00583">
    <property type="entry name" value="Acetyltransf_1"/>
    <property type="match status" value="1"/>
</dbReference>
<dbReference type="Proteomes" id="UP000014568">
    <property type="component" value="Unassembled WGS sequence"/>
</dbReference>
<evidence type="ECO:0000256" key="1">
    <source>
        <dbReference type="ARBA" id="ARBA00022679"/>
    </source>
</evidence>
<dbReference type="OrthoDB" id="9792929at2"/>
<dbReference type="Gene3D" id="3.40.630.30">
    <property type="match status" value="1"/>
</dbReference>
<dbReference type="PATRIC" id="fig|421052.3.peg.1606"/>
<dbReference type="RefSeq" id="WP_016656057.1">
    <property type="nucleotide sequence ID" value="NZ_KE340353.1"/>
</dbReference>
<dbReference type="EMBL" id="ATGI01000021">
    <property type="protein sequence ID" value="EPF74282.1"/>
    <property type="molecule type" value="Genomic_DNA"/>
</dbReference>
<evidence type="ECO:0000256" key="2">
    <source>
        <dbReference type="ARBA" id="ARBA00023315"/>
    </source>
</evidence>
<proteinExistence type="predicted"/>
<dbReference type="InterPro" id="IPR050832">
    <property type="entry name" value="Bact_Acetyltransf"/>
</dbReference>
<dbReference type="InterPro" id="IPR016181">
    <property type="entry name" value="Acyl_CoA_acyltransferase"/>
</dbReference>
<gene>
    <name evidence="4" type="ORF">F945_01649</name>
</gene>
<dbReference type="PANTHER" id="PTHR43877:SF2">
    <property type="entry name" value="AMINOALKYLPHOSPHONATE N-ACETYLTRANSFERASE-RELATED"/>
    <property type="match status" value="1"/>
</dbReference>
<sequence>MIVRRACSDDLSALAILFDEYRQFYQVQSEPELSYQFLKQRLENQQSVIFVHIKDQQLTGFVILYLGFSSVACKHYYILDDVYVSPQFRRQGSARQLIDTAILFARHNAAFKICLRTELNNIRSHQLYESMGFIKDTEYQEYHYYLNPRPLNQITQ</sequence>